<dbReference type="EMBL" id="AP024563">
    <property type="protein sequence ID" value="BCU06506.1"/>
    <property type="molecule type" value="Genomic_DNA"/>
</dbReference>
<evidence type="ECO:0000256" key="1">
    <source>
        <dbReference type="SAM" id="MobiDB-lite"/>
    </source>
</evidence>
<evidence type="ECO:0000313" key="2">
    <source>
        <dbReference type="EMBL" id="BCU06506.1"/>
    </source>
</evidence>
<organism evidence="2 3">
    <name type="scientific">Allochromatium tepidum</name>
    <dbReference type="NCBI Taxonomy" id="553982"/>
    <lineage>
        <taxon>Bacteria</taxon>
        <taxon>Pseudomonadati</taxon>
        <taxon>Pseudomonadota</taxon>
        <taxon>Gammaproteobacteria</taxon>
        <taxon>Chromatiales</taxon>
        <taxon>Chromatiaceae</taxon>
        <taxon>Allochromatium</taxon>
    </lineage>
</organism>
<feature type="region of interest" description="Disordered" evidence="1">
    <location>
        <begin position="39"/>
        <end position="59"/>
    </location>
</feature>
<keyword evidence="3" id="KW-1185">Reference proteome</keyword>
<dbReference type="RefSeq" id="WP_213380832.1">
    <property type="nucleotide sequence ID" value="NZ_AP024563.1"/>
</dbReference>
<protein>
    <recommendedName>
        <fullName evidence="4">Transposase</fullName>
    </recommendedName>
</protein>
<evidence type="ECO:0008006" key="4">
    <source>
        <dbReference type="Google" id="ProtNLM"/>
    </source>
</evidence>
<feature type="compositionally biased region" description="Low complexity" evidence="1">
    <location>
        <begin position="50"/>
        <end position="59"/>
    </location>
</feature>
<name>A0ABN6G967_9GAMM</name>
<sequence length="59" mass="6445">MSACVELDLPDSYFVVGAQPQDPSLDPVRYLAEQAKPLGLIKRPRKPPKQKAQAPLDSA</sequence>
<accession>A0ABN6G967</accession>
<evidence type="ECO:0000313" key="3">
    <source>
        <dbReference type="Proteomes" id="UP000680679"/>
    </source>
</evidence>
<reference evidence="2 3" key="1">
    <citation type="submission" date="2021-04" db="EMBL/GenBank/DDBJ databases">
        <title>Complete genome sequencing of Allochromatium tepidum strain NZ.</title>
        <authorList>
            <person name="Tsukatani Y."/>
            <person name="Mori H."/>
        </authorList>
    </citation>
    <scope>NUCLEOTIDE SEQUENCE [LARGE SCALE GENOMIC DNA]</scope>
    <source>
        <strain evidence="2 3">NZ</strain>
    </source>
</reference>
<dbReference type="Proteomes" id="UP000680679">
    <property type="component" value="Chromosome"/>
</dbReference>
<gene>
    <name evidence="2" type="ORF">Atep_11830</name>
</gene>
<proteinExistence type="predicted"/>